<dbReference type="AlphaFoldDB" id="A0A0J9U2J0"/>
<proteinExistence type="predicted"/>
<evidence type="ECO:0000313" key="3">
    <source>
        <dbReference type="Proteomes" id="UP000053239"/>
    </source>
</evidence>
<reference evidence="2 3" key="1">
    <citation type="submission" date="2011-09" db="EMBL/GenBank/DDBJ databases">
        <title>The Genome Sequence of Plasmodium vivax North Korean.</title>
        <authorList>
            <consortium name="The Broad Institute Genome Sequencing Platform"/>
            <consortium name="The Broad Institute Genome Sequencing Center for Infectious Disease"/>
            <person name="Neafsey D."/>
            <person name="Carlton J."/>
            <person name="Barnwell J."/>
            <person name="Collins W."/>
            <person name="Escalante A."/>
            <person name="Mullikin J."/>
            <person name="Saul A."/>
            <person name="Guigo R."/>
            <person name="Camara F."/>
            <person name="Young S.K."/>
            <person name="Zeng Q."/>
            <person name="Gargeya S."/>
            <person name="Fitzgerald M."/>
            <person name="Haas B."/>
            <person name="Abouelleil A."/>
            <person name="Alvarado L."/>
            <person name="Arachchi H.M."/>
            <person name="Berlin A."/>
            <person name="Brown A."/>
            <person name="Chapman S.B."/>
            <person name="Chen Z."/>
            <person name="Dunbar C."/>
            <person name="Freedman E."/>
            <person name="Gearin G."/>
            <person name="Gellesch M."/>
            <person name="Goldberg J."/>
            <person name="Griggs A."/>
            <person name="Gujja S."/>
            <person name="Heiman D."/>
            <person name="Howarth C."/>
            <person name="Larson L."/>
            <person name="Lui A."/>
            <person name="MacDonald P.J.P."/>
            <person name="Montmayeur A."/>
            <person name="Murphy C."/>
            <person name="Neiman D."/>
            <person name="Pearson M."/>
            <person name="Priest M."/>
            <person name="Roberts A."/>
            <person name="Saif S."/>
            <person name="Shea T."/>
            <person name="Shenoy N."/>
            <person name="Sisk P."/>
            <person name="Stolte C."/>
            <person name="Sykes S."/>
            <person name="Wortman J."/>
            <person name="Nusbaum C."/>
            <person name="Birren B."/>
        </authorList>
    </citation>
    <scope>NUCLEOTIDE SEQUENCE [LARGE SCALE GENOMIC DNA]</scope>
    <source>
        <strain evidence="2 3">North Korean</strain>
    </source>
</reference>
<dbReference type="Proteomes" id="UP000053239">
    <property type="component" value="Unassembled WGS sequence"/>
</dbReference>
<feature type="transmembrane region" description="Helical" evidence="1">
    <location>
        <begin position="190"/>
        <end position="212"/>
    </location>
</feature>
<name>A0A0J9U2J0_PLAVI</name>
<keyword evidence="1" id="KW-0812">Transmembrane</keyword>
<keyword evidence="1" id="KW-0472">Membrane</keyword>
<evidence type="ECO:0000313" key="2">
    <source>
        <dbReference type="EMBL" id="KNA02245.1"/>
    </source>
</evidence>
<evidence type="ECO:0000256" key="1">
    <source>
        <dbReference type="SAM" id="Phobius"/>
    </source>
</evidence>
<dbReference type="EMBL" id="KQ235190">
    <property type="protein sequence ID" value="KNA02245.1"/>
    <property type="molecule type" value="Genomic_DNA"/>
</dbReference>
<keyword evidence="1" id="KW-1133">Transmembrane helix</keyword>
<sequence>MDDFKKIYNEGLKKCYLDGDYNLGKGLESFKNIYKTIKLNKVPQCNQQNYNDLKDLISVHYNLLFEYKKEEQNYLMIRILHQFFQYCNENKDNQKLASFMKEFIDEYYKKHKEGYTEIFEECEGEATSNKYCNLYNTWKGKFETDLSLIKDNPDRYLERQKKNINKSSADTSSIANAISMFLDFAANSKYSTTIVSIMISFFLCFFFLYKVLNNYI</sequence>
<gene>
    <name evidence="2" type="ORF">PVNG_04476</name>
</gene>
<accession>A0A0J9U2J0</accession>
<organism evidence="2 3">
    <name type="scientific">Plasmodium vivax North Korean</name>
    <dbReference type="NCBI Taxonomy" id="1035514"/>
    <lineage>
        <taxon>Eukaryota</taxon>
        <taxon>Sar</taxon>
        <taxon>Alveolata</taxon>
        <taxon>Apicomplexa</taxon>
        <taxon>Aconoidasida</taxon>
        <taxon>Haemosporida</taxon>
        <taxon>Plasmodiidae</taxon>
        <taxon>Plasmodium</taxon>
        <taxon>Plasmodium (Plasmodium)</taxon>
    </lineage>
</organism>
<protein>
    <submittedName>
        <fullName evidence="2">Uncharacterized protein</fullName>
    </submittedName>
</protein>